<dbReference type="PANTHER" id="PTHR30349">
    <property type="entry name" value="PHAGE INTEGRASE-RELATED"/>
    <property type="match status" value="1"/>
</dbReference>
<gene>
    <name evidence="5" type="ORF">BHL82_08780</name>
    <name evidence="4" type="ORF">LRLP16767_LR202_01422</name>
</gene>
<dbReference type="EMBL" id="LN887625">
    <property type="protein sequence ID" value="CUR41367.1"/>
    <property type="molecule type" value="Genomic_DNA"/>
</dbReference>
<dbReference type="AlphaFoldDB" id="A0A0U5JV96"/>
<evidence type="ECO:0000313" key="4">
    <source>
        <dbReference type="EMBL" id="CUR41367.1"/>
    </source>
</evidence>
<dbReference type="PROSITE" id="PS51898">
    <property type="entry name" value="TYR_RECOMBINASE"/>
    <property type="match status" value="1"/>
</dbReference>
<feature type="domain" description="Tyr recombinase" evidence="3">
    <location>
        <begin position="183"/>
        <end position="403"/>
    </location>
</feature>
<evidence type="ECO:0000313" key="7">
    <source>
        <dbReference type="Proteomes" id="UP000235484"/>
    </source>
</evidence>
<dbReference type="InterPro" id="IPR010998">
    <property type="entry name" value="Integrase_recombinase_N"/>
</dbReference>
<dbReference type="SUPFAM" id="SSF56349">
    <property type="entry name" value="DNA breaking-rejoining enzymes"/>
    <property type="match status" value="1"/>
</dbReference>
<reference evidence="7" key="1">
    <citation type="submission" date="2015-10" db="EMBL/GenBank/DDBJ databases">
        <authorList>
            <person name="Crossman L.C."/>
        </authorList>
    </citation>
    <scope>NUCLEOTIDE SEQUENCE [LARGE SCALE GENOMIC DNA]</scope>
    <source>
        <strain evidence="7">20-2</strain>
    </source>
</reference>
<proteinExistence type="predicted"/>
<dbReference type="GO" id="GO:0003677">
    <property type="term" value="F:DNA binding"/>
    <property type="evidence" value="ECO:0007669"/>
    <property type="project" value="UniProtKB-KW"/>
</dbReference>
<dbReference type="Pfam" id="PF00589">
    <property type="entry name" value="Phage_integrase"/>
    <property type="match status" value="1"/>
</dbReference>
<dbReference type="InterPro" id="IPR002104">
    <property type="entry name" value="Integrase_catalytic"/>
</dbReference>
<sequence>MAISKIKSGKFAGLYRVRIQPKDKLTGKVISVKSQVTKTKNYQDAQKLELDMWADFHGQQLVAETKLDQPLADEFQHYVDECQELGKWADSTAYDWQYTAKLVKHYFGRQKIRDIRETDINKFAHNYVRDHKTKVAKHSTVDRQLQNLRCYFGKMERYGLKINPVPKGALSEFFRRSDMTRPDEKYIFSDDEIYQIRHQIYHDLNNKPFNAWGSRLGILIALDTGMRPQEIQALRWNEFLDEEGFKVFEIHDSWNERTHELNLTLKDRMQGDTRKTLPLSDRTLHFLHEYHLKQSKYLKNKQIRNKNNFMLLTLGDIARCTAGYPVAQRSMNDMLKSIVTKLKIDSHGLSISMYTCRHTVASKLGNNPHMSYPWAAARLGHTLEMFMRTYVHPDEDQNKTMLKLVVSDQTH</sequence>
<protein>
    <submittedName>
        <fullName evidence="4">Integrase</fullName>
    </submittedName>
</protein>
<dbReference type="GO" id="GO:0006310">
    <property type="term" value="P:DNA recombination"/>
    <property type="evidence" value="ECO:0007669"/>
    <property type="project" value="UniProtKB-KW"/>
</dbReference>
<dbReference type="Proteomes" id="UP000235484">
    <property type="component" value="Unassembled WGS sequence"/>
</dbReference>
<organism evidence="4 7">
    <name type="scientific">Limosilactobacillus reuteri</name>
    <name type="common">Lactobacillus reuteri</name>
    <dbReference type="NCBI Taxonomy" id="1598"/>
    <lineage>
        <taxon>Bacteria</taxon>
        <taxon>Bacillati</taxon>
        <taxon>Bacillota</taxon>
        <taxon>Bacilli</taxon>
        <taxon>Lactobacillales</taxon>
        <taxon>Lactobacillaceae</taxon>
        <taxon>Limosilactobacillus</taxon>
    </lineage>
</organism>
<dbReference type="RefSeq" id="WP_086118361.1">
    <property type="nucleotide sequence ID" value="NZ_CABFNG010000031.1"/>
</dbReference>
<dbReference type="Gene3D" id="1.10.150.130">
    <property type="match status" value="1"/>
</dbReference>
<dbReference type="Proteomes" id="UP000194286">
    <property type="component" value="Unassembled WGS sequence"/>
</dbReference>
<dbReference type="InterPro" id="IPR011010">
    <property type="entry name" value="DNA_brk_join_enz"/>
</dbReference>
<evidence type="ECO:0000259" key="3">
    <source>
        <dbReference type="PROSITE" id="PS51898"/>
    </source>
</evidence>
<keyword evidence="1" id="KW-0238">DNA-binding</keyword>
<name>A0A0U5JV96_LIMRT</name>
<evidence type="ECO:0000256" key="2">
    <source>
        <dbReference type="ARBA" id="ARBA00023172"/>
    </source>
</evidence>
<dbReference type="Gene3D" id="1.10.443.10">
    <property type="entry name" value="Intergrase catalytic core"/>
    <property type="match status" value="1"/>
</dbReference>
<evidence type="ECO:0000256" key="1">
    <source>
        <dbReference type="ARBA" id="ARBA00023125"/>
    </source>
</evidence>
<dbReference type="InterPro" id="IPR050090">
    <property type="entry name" value="Tyrosine_recombinase_XerCD"/>
</dbReference>
<dbReference type="InterPro" id="IPR013762">
    <property type="entry name" value="Integrase-like_cat_sf"/>
</dbReference>
<dbReference type="EMBL" id="MIMU01000116">
    <property type="protein sequence ID" value="OTA82767.1"/>
    <property type="molecule type" value="Genomic_DNA"/>
</dbReference>
<keyword evidence="2" id="KW-0233">DNA recombination</keyword>
<accession>A0A0U5JV96</accession>
<evidence type="ECO:0000313" key="5">
    <source>
        <dbReference type="EMBL" id="OTA82767.1"/>
    </source>
</evidence>
<evidence type="ECO:0000313" key="6">
    <source>
        <dbReference type="Proteomes" id="UP000194286"/>
    </source>
</evidence>
<dbReference type="GO" id="GO:0015074">
    <property type="term" value="P:DNA integration"/>
    <property type="evidence" value="ECO:0007669"/>
    <property type="project" value="InterPro"/>
</dbReference>
<reference evidence="4" key="2">
    <citation type="submission" date="2015-10" db="EMBL/GenBank/DDBJ databases">
        <authorList>
            <person name="Gilbert D.G."/>
        </authorList>
    </citation>
    <scope>NUCLEOTIDE SEQUENCE [LARGE SCALE GENOMIC DNA]</scope>
    <source>
        <strain evidence="4">20-2</strain>
    </source>
</reference>
<reference evidence="5 6" key="3">
    <citation type="submission" date="2016-09" db="EMBL/GenBank/DDBJ databases">
        <title>Lactobacillus reuteri KLR3005, genome sequencing and assembly.</title>
        <authorList>
            <person name="Lee J.-Y."/>
            <person name="Kim E.B."/>
            <person name="Choi Y.-J."/>
        </authorList>
    </citation>
    <scope>NUCLEOTIDE SEQUENCE [LARGE SCALE GENOMIC DNA]</scope>
    <source>
        <strain evidence="5 6">KLR3005</strain>
    </source>
</reference>